<protein>
    <recommendedName>
        <fullName evidence="1 6">Phosphoinositide phospholipase C</fullName>
        <ecNumber evidence="1 6">3.1.4.11</ecNumber>
    </recommendedName>
</protein>
<dbReference type="EC" id="3.1.4.11" evidence="1 6"/>
<dbReference type="Pfam" id="PF00387">
    <property type="entry name" value="PI-PLC-Y"/>
    <property type="match status" value="1"/>
</dbReference>
<proteinExistence type="predicted"/>
<keyword evidence="4 6" id="KW-0443">Lipid metabolism</keyword>
<sequence>MMQEGFMMYLLSAEGDIFNQKHRKVYQDMNQPLSHYFISCSHNTYLTNHQLVGASSTESYIRAFMEGCRCVELDCWEGTAGEPVIYHGHTLTSKILFKDVISTIKHYAFKYSPYPVILSIENHCGLEQQVTMAYHLQTILGDMLLTEPVKNADPSKLPSPEVLKGKILVKAKKLSQNRSLNEEEGKIRDIAQELSDLVVYCQSVEYRDQPGNVCEMSSFSEDKVRKVMKESGNALVRYNTRQLSRIYPDGLRANSSNFSPQEMWNAGCQLVALNFQTPGHKMDLNRGRFLDNGGCGYVLKPEFLREEDTLFNPEDCSSCLKILRIRVISAQQLPKLNQENPNSIVDPFVRVEIHSLGKKRESETTYILNNGFNPLWNETLQLEVLCPDLALVRFVVEDYDKTSSNDFVGQFTLPFPSLKQGYRHVHLFSKDGTSLSPATLFVHVQIEDP</sequence>
<evidence type="ECO:0000259" key="8">
    <source>
        <dbReference type="PROSITE" id="PS50008"/>
    </source>
</evidence>
<dbReference type="CDD" id="cd00275">
    <property type="entry name" value="C2_PLC_like"/>
    <property type="match status" value="1"/>
</dbReference>
<accession>A0AAV7AZM0</accession>
<dbReference type="SMART" id="SM00149">
    <property type="entry name" value="PLCYc"/>
    <property type="match status" value="1"/>
</dbReference>
<dbReference type="SMART" id="SM00239">
    <property type="entry name" value="C2"/>
    <property type="match status" value="1"/>
</dbReference>
<gene>
    <name evidence="9" type="ORF">GDO81_013328</name>
</gene>
<evidence type="ECO:0000259" key="7">
    <source>
        <dbReference type="PROSITE" id="PS50004"/>
    </source>
</evidence>
<dbReference type="EMBL" id="WNYA01000006">
    <property type="protein sequence ID" value="KAG8566636.1"/>
    <property type="molecule type" value="Genomic_DNA"/>
</dbReference>
<feature type="domain" description="PI-PLC Y-box" evidence="8">
    <location>
        <begin position="194"/>
        <end position="305"/>
    </location>
</feature>
<dbReference type="Pfam" id="PF00168">
    <property type="entry name" value="C2"/>
    <property type="match status" value="1"/>
</dbReference>
<evidence type="ECO:0000313" key="10">
    <source>
        <dbReference type="Proteomes" id="UP000824782"/>
    </source>
</evidence>
<dbReference type="PRINTS" id="PR00390">
    <property type="entry name" value="PHPHLIPASEC"/>
</dbReference>
<keyword evidence="2 6" id="KW-0378">Hydrolase</keyword>
<comment type="catalytic activity">
    <reaction evidence="6">
        <text>a 1,2-diacyl-sn-glycero-3-phospho-(1D-myo-inositol-4,5-bisphosphate) + H2O = 1D-myo-inositol 1,4,5-trisphosphate + a 1,2-diacyl-sn-glycerol + H(+)</text>
        <dbReference type="Rhea" id="RHEA:33179"/>
        <dbReference type="ChEBI" id="CHEBI:15377"/>
        <dbReference type="ChEBI" id="CHEBI:15378"/>
        <dbReference type="ChEBI" id="CHEBI:17815"/>
        <dbReference type="ChEBI" id="CHEBI:58456"/>
        <dbReference type="ChEBI" id="CHEBI:203600"/>
        <dbReference type="EC" id="3.1.4.11"/>
    </reaction>
</comment>
<evidence type="ECO:0000256" key="5">
    <source>
        <dbReference type="ARBA" id="ARBA00023224"/>
    </source>
</evidence>
<keyword evidence="3 6" id="KW-0442">Lipid degradation</keyword>
<dbReference type="PROSITE" id="PS50008">
    <property type="entry name" value="PIPLC_Y_DOMAIN"/>
    <property type="match status" value="1"/>
</dbReference>
<dbReference type="Pfam" id="PF00388">
    <property type="entry name" value="PI-PLC-X"/>
    <property type="match status" value="1"/>
</dbReference>
<dbReference type="PROSITE" id="PS50004">
    <property type="entry name" value="C2"/>
    <property type="match status" value="1"/>
</dbReference>
<dbReference type="Gene3D" id="2.60.40.150">
    <property type="entry name" value="C2 domain"/>
    <property type="match status" value="1"/>
</dbReference>
<dbReference type="InterPro" id="IPR000909">
    <property type="entry name" value="PLipase_C_PInositol-sp_X_dom"/>
</dbReference>
<evidence type="ECO:0000256" key="3">
    <source>
        <dbReference type="ARBA" id="ARBA00022963"/>
    </source>
</evidence>
<evidence type="ECO:0000256" key="2">
    <source>
        <dbReference type="ARBA" id="ARBA00022801"/>
    </source>
</evidence>
<dbReference type="Proteomes" id="UP000824782">
    <property type="component" value="Unassembled WGS sequence"/>
</dbReference>
<keyword evidence="10" id="KW-1185">Reference proteome</keyword>
<dbReference type="GO" id="GO:0016042">
    <property type="term" value="P:lipid catabolic process"/>
    <property type="evidence" value="ECO:0007669"/>
    <property type="project" value="UniProtKB-KW"/>
</dbReference>
<dbReference type="InterPro" id="IPR000008">
    <property type="entry name" value="C2_dom"/>
</dbReference>
<dbReference type="PANTHER" id="PTHR10336:SF33">
    <property type="entry name" value="1-PHOSPHATIDYLINOSITOL 4,5-BISPHOSPHATE PHOSPHODIESTERASE DELTA-3"/>
    <property type="match status" value="1"/>
</dbReference>
<dbReference type="AlphaFoldDB" id="A0AAV7AZM0"/>
<reference evidence="9" key="1">
    <citation type="thesis" date="2020" institute="ProQuest LLC" country="789 East Eisenhower Parkway, Ann Arbor, MI, USA">
        <title>Comparative Genomics and Chromosome Evolution.</title>
        <authorList>
            <person name="Mudd A.B."/>
        </authorList>
    </citation>
    <scope>NUCLEOTIDE SEQUENCE</scope>
    <source>
        <strain evidence="9">237g6f4</strain>
        <tissue evidence="9">Blood</tissue>
    </source>
</reference>
<keyword evidence="5" id="KW-0807">Transducer</keyword>
<organism evidence="9 10">
    <name type="scientific">Engystomops pustulosus</name>
    <name type="common">Tungara frog</name>
    <name type="synonym">Physalaemus pustulosus</name>
    <dbReference type="NCBI Taxonomy" id="76066"/>
    <lineage>
        <taxon>Eukaryota</taxon>
        <taxon>Metazoa</taxon>
        <taxon>Chordata</taxon>
        <taxon>Craniata</taxon>
        <taxon>Vertebrata</taxon>
        <taxon>Euteleostomi</taxon>
        <taxon>Amphibia</taxon>
        <taxon>Batrachia</taxon>
        <taxon>Anura</taxon>
        <taxon>Neobatrachia</taxon>
        <taxon>Hyloidea</taxon>
        <taxon>Leptodactylidae</taxon>
        <taxon>Leiuperinae</taxon>
        <taxon>Engystomops</taxon>
    </lineage>
</organism>
<dbReference type="FunFam" id="3.20.20.190:FF:000039">
    <property type="entry name" value="Phosphoinositide phospholipase C"/>
    <property type="match status" value="1"/>
</dbReference>
<evidence type="ECO:0000256" key="6">
    <source>
        <dbReference type="RuleBase" id="RU361133"/>
    </source>
</evidence>
<dbReference type="GO" id="GO:0004435">
    <property type="term" value="F:phosphatidylinositol-4,5-bisphosphate phospholipase C activity"/>
    <property type="evidence" value="ECO:0007669"/>
    <property type="project" value="UniProtKB-EC"/>
</dbReference>
<dbReference type="InterPro" id="IPR017946">
    <property type="entry name" value="PLC-like_Pdiesterase_TIM-brl"/>
</dbReference>
<dbReference type="PROSITE" id="PS50007">
    <property type="entry name" value="PIPLC_X_DOMAIN"/>
    <property type="match status" value="1"/>
</dbReference>
<dbReference type="SMART" id="SM00148">
    <property type="entry name" value="PLCXc"/>
    <property type="match status" value="1"/>
</dbReference>
<dbReference type="PANTHER" id="PTHR10336">
    <property type="entry name" value="PHOSPHOINOSITIDE-SPECIFIC PHOSPHOLIPASE C FAMILY PROTEIN"/>
    <property type="match status" value="1"/>
</dbReference>
<dbReference type="SUPFAM" id="SSF49562">
    <property type="entry name" value="C2 domain (Calcium/lipid-binding domain, CaLB)"/>
    <property type="match status" value="1"/>
</dbReference>
<evidence type="ECO:0000256" key="1">
    <source>
        <dbReference type="ARBA" id="ARBA00012368"/>
    </source>
</evidence>
<dbReference type="SUPFAM" id="SSF51695">
    <property type="entry name" value="PLC-like phosphodiesterases"/>
    <property type="match status" value="1"/>
</dbReference>
<dbReference type="FunFam" id="2.60.40.150:FF:000058">
    <property type="entry name" value="Phosphoinositide phospholipase C"/>
    <property type="match status" value="1"/>
</dbReference>
<dbReference type="InterPro" id="IPR035892">
    <property type="entry name" value="C2_domain_sf"/>
</dbReference>
<evidence type="ECO:0000313" key="9">
    <source>
        <dbReference type="EMBL" id="KAG8566636.1"/>
    </source>
</evidence>
<name>A0AAV7AZM0_ENGPU</name>
<dbReference type="GO" id="GO:0005886">
    <property type="term" value="C:plasma membrane"/>
    <property type="evidence" value="ECO:0007669"/>
    <property type="project" value="TreeGrafter"/>
</dbReference>
<comment type="caution">
    <text evidence="9">The sequence shown here is derived from an EMBL/GenBank/DDBJ whole genome shotgun (WGS) entry which is preliminary data.</text>
</comment>
<dbReference type="Gene3D" id="3.20.20.190">
    <property type="entry name" value="Phosphatidylinositol (PI) phosphodiesterase"/>
    <property type="match status" value="1"/>
</dbReference>
<feature type="domain" description="C2" evidence="7">
    <location>
        <begin position="305"/>
        <end position="429"/>
    </location>
</feature>
<dbReference type="InterPro" id="IPR001711">
    <property type="entry name" value="PLipase_C_Pinositol-sp_Y"/>
</dbReference>
<dbReference type="GO" id="GO:0035556">
    <property type="term" value="P:intracellular signal transduction"/>
    <property type="evidence" value="ECO:0007669"/>
    <property type="project" value="InterPro"/>
</dbReference>
<evidence type="ECO:0000256" key="4">
    <source>
        <dbReference type="ARBA" id="ARBA00023098"/>
    </source>
</evidence>
<dbReference type="InterPro" id="IPR001192">
    <property type="entry name" value="PI-PLC_fam"/>
</dbReference>